<comment type="subcellular location">
    <subcellularLocation>
        <location evidence="1">Membrane</location>
        <topology evidence="1">Single-pass membrane protein</topology>
    </subcellularLocation>
</comment>
<dbReference type="AlphaFoldDB" id="A9NWB5"/>
<protein>
    <recommendedName>
        <fullName evidence="7">Late embryogenesis abundant protein LEA-2 subgroup domain-containing protein</fullName>
    </recommendedName>
</protein>
<keyword evidence="3 6" id="KW-1133">Transmembrane helix</keyword>
<dbReference type="PANTHER" id="PTHR31234:SF72">
    <property type="entry name" value="NDR1_HIN1-LIKE PROTEIN 6"/>
    <property type="match status" value="1"/>
</dbReference>
<dbReference type="PANTHER" id="PTHR31234">
    <property type="entry name" value="LATE EMBRYOGENESIS ABUNDANT (LEA) HYDROXYPROLINE-RICH GLYCOPROTEIN FAMILY"/>
    <property type="match status" value="1"/>
</dbReference>
<evidence type="ECO:0000256" key="5">
    <source>
        <dbReference type="SAM" id="MobiDB-lite"/>
    </source>
</evidence>
<evidence type="ECO:0000313" key="8">
    <source>
        <dbReference type="EMBL" id="ABK24926.1"/>
    </source>
</evidence>
<feature type="domain" description="Late embryogenesis abundant protein LEA-2 subgroup" evidence="7">
    <location>
        <begin position="142"/>
        <end position="242"/>
    </location>
</feature>
<feature type="compositionally biased region" description="Basic and acidic residues" evidence="5">
    <location>
        <begin position="1"/>
        <end position="25"/>
    </location>
</feature>
<dbReference type="Pfam" id="PF03168">
    <property type="entry name" value="LEA_2"/>
    <property type="match status" value="1"/>
</dbReference>
<dbReference type="InterPro" id="IPR004864">
    <property type="entry name" value="LEA_2"/>
</dbReference>
<dbReference type="EMBL" id="EF085623">
    <property type="protein sequence ID" value="ABK24926.1"/>
    <property type="molecule type" value="mRNA"/>
</dbReference>
<keyword evidence="4 6" id="KW-0472">Membrane</keyword>
<evidence type="ECO:0000256" key="1">
    <source>
        <dbReference type="ARBA" id="ARBA00004167"/>
    </source>
</evidence>
<dbReference type="GO" id="GO:0098542">
    <property type="term" value="P:defense response to other organism"/>
    <property type="evidence" value="ECO:0007669"/>
    <property type="project" value="InterPro"/>
</dbReference>
<dbReference type="SUPFAM" id="SSF117070">
    <property type="entry name" value="LEA14-like"/>
    <property type="match status" value="1"/>
</dbReference>
<organism evidence="8">
    <name type="scientific">Picea sitchensis</name>
    <name type="common">Sitka spruce</name>
    <name type="synonym">Pinus sitchensis</name>
    <dbReference type="NCBI Taxonomy" id="3332"/>
    <lineage>
        <taxon>Eukaryota</taxon>
        <taxon>Viridiplantae</taxon>
        <taxon>Streptophyta</taxon>
        <taxon>Embryophyta</taxon>
        <taxon>Tracheophyta</taxon>
        <taxon>Spermatophyta</taxon>
        <taxon>Pinopsida</taxon>
        <taxon>Pinidae</taxon>
        <taxon>Conifers I</taxon>
        <taxon>Pinales</taxon>
        <taxon>Pinaceae</taxon>
        <taxon>Picea</taxon>
    </lineage>
</organism>
<keyword evidence="2 6" id="KW-0812">Transmembrane</keyword>
<name>A9NWB5_PICSI</name>
<dbReference type="InterPro" id="IPR044839">
    <property type="entry name" value="NDR1-like"/>
</dbReference>
<feature type="transmembrane region" description="Helical" evidence="6">
    <location>
        <begin position="84"/>
        <end position="109"/>
    </location>
</feature>
<reference evidence="8" key="1">
    <citation type="journal article" date="2008" name="BMC Genomics">
        <title>A conifer genomics resource of 200,000 spruce (Picea spp.) ESTs and 6,464 high-quality, sequence-finished full-length cDNAs for Sitka spruce (Picea sitchensis).</title>
        <authorList>
            <person name="Ralph S.G."/>
            <person name="Chun H.J."/>
            <person name="Kolosova N."/>
            <person name="Cooper D."/>
            <person name="Oddy C."/>
            <person name="Ritland C.E."/>
            <person name="Kirkpatrick R."/>
            <person name="Moore R."/>
            <person name="Barber S."/>
            <person name="Holt R.A."/>
            <person name="Jones S.J."/>
            <person name="Marra M.A."/>
            <person name="Douglas C.J."/>
            <person name="Ritland K."/>
            <person name="Bohlmann J."/>
        </authorList>
    </citation>
    <scope>NUCLEOTIDE SEQUENCE</scope>
    <source>
        <tissue evidence="8">Bark</tissue>
    </source>
</reference>
<feature type="region of interest" description="Disordered" evidence="5">
    <location>
        <begin position="1"/>
        <end position="57"/>
    </location>
</feature>
<evidence type="ECO:0000256" key="2">
    <source>
        <dbReference type="ARBA" id="ARBA00022692"/>
    </source>
</evidence>
<evidence type="ECO:0000259" key="7">
    <source>
        <dbReference type="Pfam" id="PF03168"/>
    </source>
</evidence>
<proteinExistence type="evidence at transcript level"/>
<evidence type="ECO:0000256" key="4">
    <source>
        <dbReference type="ARBA" id="ARBA00023136"/>
    </source>
</evidence>
<sequence length="268" mass="29795">MADNQRVHPTTEDVEKNAGEYENEKPSSPLVPKSSAASEKDGVDPPSGRQMRVQFPRDQVIPTRQIPKYYSRPPKRRNSCCRCLCYAICFLFALVAIIAITCGILYLVFEPRIPKYSIDSVRITNFSINADLSTNCQFAVNVSARNPNKKIGIYYLDNGHLAISYSGTELCTGALPVFYQGHKNTTFLDVVLRGTGARLTGAVVSTLKEQQQKASVPLNLKADVPVKIKLGKLKSMKIKVRVRWDLVVDRLDANAKVTTEKSKVSVML</sequence>
<evidence type="ECO:0000256" key="3">
    <source>
        <dbReference type="ARBA" id="ARBA00022989"/>
    </source>
</evidence>
<evidence type="ECO:0000256" key="6">
    <source>
        <dbReference type="SAM" id="Phobius"/>
    </source>
</evidence>
<dbReference type="GO" id="GO:0005886">
    <property type="term" value="C:plasma membrane"/>
    <property type="evidence" value="ECO:0007669"/>
    <property type="project" value="TreeGrafter"/>
</dbReference>
<accession>A9NWB5</accession>